<evidence type="ECO:0000313" key="2">
    <source>
        <dbReference type="EMBL" id="KAG0715267.1"/>
    </source>
</evidence>
<sequence length="106" mass="11657">MTQATSNNTGDHFGMRDGAVYCRAHYEVILQSEAEMEAMGVASGMSFPPLSPATPRLAFYNGVGAAQKGRPRKRKSNDDMPPLTPLTPGMGKFYEKLRGEELQYLD</sequence>
<comment type="caution">
    <text evidence="2">The sequence shown here is derived from an EMBL/GenBank/DDBJ whole genome shotgun (WGS) entry which is preliminary data.</text>
</comment>
<dbReference type="AlphaFoldDB" id="A0A8J4XV77"/>
<evidence type="ECO:0000256" key="1">
    <source>
        <dbReference type="SAM" id="MobiDB-lite"/>
    </source>
</evidence>
<proteinExistence type="predicted"/>
<dbReference type="Proteomes" id="UP000770661">
    <property type="component" value="Unassembled WGS sequence"/>
</dbReference>
<organism evidence="2 3">
    <name type="scientific">Chionoecetes opilio</name>
    <name type="common">Atlantic snow crab</name>
    <name type="synonym">Cancer opilio</name>
    <dbReference type="NCBI Taxonomy" id="41210"/>
    <lineage>
        <taxon>Eukaryota</taxon>
        <taxon>Metazoa</taxon>
        <taxon>Ecdysozoa</taxon>
        <taxon>Arthropoda</taxon>
        <taxon>Crustacea</taxon>
        <taxon>Multicrustacea</taxon>
        <taxon>Malacostraca</taxon>
        <taxon>Eumalacostraca</taxon>
        <taxon>Eucarida</taxon>
        <taxon>Decapoda</taxon>
        <taxon>Pleocyemata</taxon>
        <taxon>Brachyura</taxon>
        <taxon>Eubrachyura</taxon>
        <taxon>Majoidea</taxon>
        <taxon>Majidae</taxon>
        <taxon>Chionoecetes</taxon>
    </lineage>
</organism>
<name>A0A8J4XV77_CHIOP</name>
<dbReference type="OrthoDB" id="9990008at2759"/>
<keyword evidence="3" id="KW-1185">Reference proteome</keyword>
<evidence type="ECO:0000313" key="3">
    <source>
        <dbReference type="Proteomes" id="UP000770661"/>
    </source>
</evidence>
<gene>
    <name evidence="2" type="primary">LHX9</name>
    <name evidence="2" type="ORF">GWK47_012313</name>
</gene>
<protein>
    <submittedName>
        <fullName evidence="2">LIM/homeobox protein Lhx9</fullName>
    </submittedName>
</protein>
<accession>A0A8J4XV77</accession>
<reference evidence="2" key="1">
    <citation type="submission" date="2020-07" db="EMBL/GenBank/DDBJ databases">
        <title>The High-quality genome of the commercially important snow crab, Chionoecetes opilio.</title>
        <authorList>
            <person name="Jeong J.-H."/>
            <person name="Ryu S."/>
        </authorList>
    </citation>
    <scope>NUCLEOTIDE SEQUENCE</scope>
    <source>
        <strain evidence="2">MADBK_172401_WGS</strain>
        <tissue evidence="2">Digestive gland</tissue>
    </source>
</reference>
<feature type="region of interest" description="Disordered" evidence="1">
    <location>
        <begin position="65"/>
        <end position="91"/>
    </location>
</feature>
<dbReference type="EMBL" id="JACEEZ010019844">
    <property type="protein sequence ID" value="KAG0715267.1"/>
    <property type="molecule type" value="Genomic_DNA"/>
</dbReference>